<sequence>MYYRNFQQPSTHDISKVLKLVVEVVRFESITELTFDYLKVIAPTKEDERFLQIMLDDEREHFEVLKKIYFTLTGQYPSGDPPTFEVPASYLQGINDLFVQKLEIIAIYKRIRKSSPFAAIREKIAELIEDELRHLPMLNHILINSYVEERVYDFRELPSQFPTTFS</sequence>
<reference evidence="2 3" key="3">
    <citation type="journal article" date="2019" name="Int. J. Syst. Evol. Microbiol.">
        <title>Anaerobacillus isosaccharinicus sp. nov., an alkaliphilic bacterium which degrades isosaccharinic acid.</title>
        <authorList>
            <person name="Bassil N.M."/>
            <person name="Lloyd J.R."/>
        </authorList>
    </citation>
    <scope>NUCLEOTIDE SEQUENCE [LARGE SCALE GENOMIC DNA]</scope>
    <source>
        <strain evidence="2 3">NB2006</strain>
    </source>
</reference>
<proteinExistence type="predicted"/>
<dbReference type="RefSeq" id="WP_071318465.1">
    <property type="nucleotide sequence ID" value="NZ_CP063356.2"/>
</dbReference>
<dbReference type="AlphaFoldDB" id="A0A1S2LAE7"/>
<dbReference type="SUPFAM" id="SSF47240">
    <property type="entry name" value="Ferritin-like"/>
    <property type="match status" value="1"/>
</dbReference>
<dbReference type="EMBL" id="CP063356">
    <property type="protein sequence ID" value="QOY37938.1"/>
    <property type="molecule type" value="Genomic_DNA"/>
</dbReference>
<name>A0A1S2LAE7_9BACI</name>
<gene>
    <name evidence="2" type="ORF">AWH56_010415</name>
    <name evidence="1" type="ORF">AWH56_18615</name>
</gene>
<reference evidence="2 3" key="2">
    <citation type="journal article" date="2017" name="Genome Announc.">
        <title>Draft Genome Sequences of Four Alkaliphilic Bacteria Belonging to the Anaerobacillus Genus.</title>
        <authorList>
            <person name="Bassil N.M."/>
            <person name="Lloyd J.R."/>
        </authorList>
    </citation>
    <scope>NUCLEOTIDE SEQUENCE [LARGE SCALE GENOMIC DNA]</scope>
    <source>
        <strain evidence="2 3">NB2006</strain>
    </source>
</reference>
<dbReference type="CDD" id="cd00657">
    <property type="entry name" value="Ferritin_like"/>
    <property type="match status" value="1"/>
</dbReference>
<evidence type="ECO:0000313" key="1">
    <source>
        <dbReference type="EMBL" id="OIJ08737.1"/>
    </source>
</evidence>
<reference evidence="2" key="4">
    <citation type="submission" date="2020-10" db="EMBL/GenBank/DDBJ databases">
        <authorList>
            <person name="Bassil N.M."/>
            <person name="Lloyd J.R."/>
        </authorList>
    </citation>
    <scope>NUCLEOTIDE SEQUENCE</scope>
    <source>
        <strain evidence="2">NB2006</strain>
    </source>
</reference>
<dbReference type="EMBL" id="LQXD01000159">
    <property type="protein sequence ID" value="OIJ08737.1"/>
    <property type="molecule type" value="Genomic_DNA"/>
</dbReference>
<reference evidence="1 3" key="1">
    <citation type="submission" date="2016-10" db="EMBL/GenBank/DDBJ databases">
        <title>Draft genome sequences of four alkaliphilic bacteria belonging to the Anaerobacillus genus.</title>
        <authorList>
            <person name="Bassil N.M."/>
            <person name="Lloyd J.R."/>
        </authorList>
    </citation>
    <scope>NUCLEOTIDE SEQUENCE [LARGE SCALE GENOMIC DNA]</scope>
    <source>
        <strain evidence="1 3">NB2006</strain>
    </source>
</reference>
<dbReference type="KEGG" id="aia:AWH56_010415"/>
<accession>A0A1S2LAE7</accession>
<organism evidence="1 3">
    <name type="scientific">Anaerobacillus isosaccharinicus</name>
    <dbReference type="NCBI Taxonomy" id="1532552"/>
    <lineage>
        <taxon>Bacteria</taxon>
        <taxon>Bacillati</taxon>
        <taxon>Bacillota</taxon>
        <taxon>Bacilli</taxon>
        <taxon>Bacillales</taxon>
        <taxon>Bacillaceae</taxon>
        <taxon>Anaerobacillus</taxon>
    </lineage>
</organism>
<keyword evidence="3" id="KW-1185">Reference proteome</keyword>
<dbReference type="OrthoDB" id="573482at2"/>
<protein>
    <submittedName>
        <fullName evidence="2">Ferritin-like domain-containing protein</fullName>
    </submittedName>
</protein>
<dbReference type="Proteomes" id="UP000180175">
    <property type="component" value="Chromosome"/>
</dbReference>
<evidence type="ECO:0000313" key="3">
    <source>
        <dbReference type="Proteomes" id="UP000180175"/>
    </source>
</evidence>
<evidence type="ECO:0000313" key="2">
    <source>
        <dbReference type="EMBL" id="QOY37938.1"/>
    </source>
</evidence>
<dbReference type="InterPro" id="IPR009078">
    <property type="entry name" value="Ferritin-like_SF"/>
</dbReference>